<dbReference type="GO" id="GO:0033617">
    <property type="term" value="P:mitochondrial respiratory chain complex IV assembly"/>
    <property type="evidence" value="ECO:0007669"/>
    <property type="project" value="EnsemblFungi"/>
</dbReference>
<dbReference type="Pfam" id="PF04588">
    <property type="entry name" value="HIG_1_N"/>
    <property type="match status" value="1"/>
</dbReference>
<proteinExistence type="predicted"/>
<keyword evidence="3" id="KW-1133">Transmembrane helix</keyword>
<dbReference type="GO" id="GO:0031334">
    <property type="term" value="P:positive regulation of protein-containing complex assembly"/>
    <property type="evidence" value="ECO:0007669"/>
    <property type="project" value="EnsemblFungi"/>
</dbReference>
<dbReference type="PANTHER" id="PTHR28018:SF3">
    <property type="entry name" value="RESPIRATORY SUPERCOMPLEX FACTOR 2, MITOCHONDRIAL"/>
    <property type="match status" value="1"/>
</dbReference>
<accession>G0WHU4</accession>
<dbReference type="OMA" id="GDSRWQT"/>
<evidence type="ECO:0000313" key="6">
    <source>
        <dbReference type="EMBL" id="CCD27355.1"/>
    </source>
</evidence>
<keyword evidence="7" id="KW-1185">Reference proteome</keyword>
<name>G0WHU4_NAUDC</name>
<dbReference type="AlphaFoldDB" id="G0WHU4"/>
<dbReference type="Proteomes" id="UP000000689">
    <property type="component" value="Chromosome 11"/>
</dbReference>
<evidence type="ECO:0000256" key="2">
    <source>
        <dbReference type="ARBA" id="ARBA00022692"/>
    </source>
</evidence>
<evidence type="ECO:0000313" key="7">
    <source>
        <dbReference type="Proteomes" id="UP000000689"/>
    </source>
</evidence>
<keyword evidence="2" id="KW-0812">Transmembrane</keyword>
<dbReference type="GO" id="GO:0005743">
    <property type="term" value="C:mitochondrial inner membrane"/>
    <property type="evidence" value="ECO:0007669"/>
    <property type="project" value="EnsemblFungi"/>
</dbReference>
<dbReference type="InterPro" id="IPR007667">
    <property type="entry name" value="Hypoxia_induced_domain"/>
</dbReference>
<keyword evidence="4" id="KW-0472">Membrane</keyword>
<dbReference type="GeneID" id="11497721"/>
<dbReference type="OrthoDB" id="1915122at2759"/>
<dbReference type="HOGENOM" id="CLU_079101_3_0_1"/>
<organism evidence="6 7">
    <name type="scientific">Naumovozyma dairenensis (strain ATCC 10597 / BCRC 20456 / CBS 421 / NBRC 0211 / NRRL Y-12639)</name>
    <name type="common">Saccharomyces dairenensis</name>
    <dbReference type="NCBI Taxonomy" id="1071378"/>
    <lineage>
        <taxon>Eukaryota</taxon>
        <taxon>Fungi</taxon>
        <taxon>Dikarya</taxon>
        <taxon>Ascomycota</taxon>
        <taxon>Saccharomycotina</taxon>
        <taxon>Saccharomycetes</taxon>
        <taxon>Saccharomycetales</taxon>
        <taxon>Saccharomycetaceae</taxon>
        <taxon>Naumovozyma</taxon>
    </lineage>
</organism>
<dbReference type="EMBL" id="HE580277">
    <property type="protein sequence ID" value="CCD27355.1"/>
    <property type="molecule type" value="Genomic_DNA"/>
</dbReference>
<evidence type="ECO:0000259" key="5">
    <source>
        <dbReference type="PROSITE" id="PS51503"/>
    </source>
</evidence>
<dbReference type="InterPro" id="IPR040153">
    <property type="entry name" value="Rcf2"/>
</dbReference>
<evidence type="ECO:0000256" key="3">
    <source>
        <dbReference type="ARBA" id="ARBA00022989"/>
    </source>
</evidence>
<sequence>MVYLLLSYVLDTTIYFFLYKVADIQPYLQIYTPFRDNLLEYIHQKEKKKTRTTSKMKILSAQEIQEQKYATLRGGLIGAVAGFATSALMFKVLPRKYPKFNISTLPWSVKTAFWISPPTLLTVICAEESSNKYDQLKYGDSEDVARLKELRKQSTLSERFMDGLFVNKYKIITVGWAASMYGSWVLVNRDKIMNTAQKAVQARMYAQFITVALLLASVGLSMYEEKSHPNKNKMNEKRRWEKALEYAENEEREERLKTGFATNEDRISAKIFK</sequence>
<evidence type="ECO:0000256" key="4">
    <source>
        <dbReference type="ARBA" id="ARBA00023136"/>
    </source>
</evidence>
<reference evidence="6 7" key="1">
    <citation type="journal article" date="2011" name="Proc. Natl. Acad. Sci. U.S.A.">
        <title>Evolutionary erosion of yeast sex chromosomes by mating-type switching accidents.</title>
        <authorList>
            <person name="Gordon J.L."/>
            <person name="Armisen D."/>
            <person name="Proux-Wera E."/>
            <person name="Oheigeartaigh S.S."/>
            <person name="Byrne K.P."/>
            <person name="Wolfe K.H."/>
        </authorList>
    </citation>
    <scope>NUCLEOTIDE SEQUENCE [LARGE SCALE GENOMIC DNA]</scope>
    <source>
        <strain evidence="7">ATCC 10597 / BCRC 20456 / CBS 421 / NBRC 0211 / NRRL Y-12639</strain>
    </source>
</reference>
<protein>
    <recommendedName>
        <fullName evidence="5">HIG1 domain-containing protein</fullName>
    </recommendedName>
</protein>
<dbReference type="STRING" id="1071378.G0WHU4"/>
<dbReference type="GO" id="GO:0098803">
    <property type="term" value="C:respiratory chain complex"/>
    <property type="evidence" value="ECO:0007669"/>
    <property type="project" value="EnsemblFungi"/>
</dbReference>
<dbReference type="PANTHER" id="PTHR28018">
    <property type="entry name" value="RESPIRATORY SUPERCOMPLEX FACTOR 2, MITOCHONDRIAL"/>
    <property type="match status" value="1"/>
</dbReference>
<feature type="domain" description="HIG1" evidence="5">
    <location>
        <begin position="140"/>
        <end position="232"/>
    </location>
</feature>
<dbReference type="RefSeq" id="XP_003672598.1">
    <property type="nucleotide sequence ID" value="XM_003672550.1"/>
</dbReference>
<dbReference type="PROSITE" id="PS51503">
    <property type="entry name" value="HIG1"/>
    <property type="match status" value="1"/>
</dbReference>
<dbReference type="KEGG" id="ndi:NDAI_0K01640"/>
<evidence type="ECO:0000256" key="1">
    <source>
        <dbReference type="ARBA" id="ARBA00004173"/>
    </source>
</evidence>
<dbReference type="eggNOG" id="ENOG502QT50">
    <property type="taxonomic scope" value="Eukaryota"/>
</dbReference>
<comment type="subcellular location">
    <subcellularLocation>
        <location evidence="1">Mitochondrion</location>
    </subcellularLocation>
</comment>
<gene>
    <name evidence="6" type="primary">NDAI0K01640</name>
    <name evidence="6" type="ordered locus">NDAI_0K01640</name>
</gene>